<keyword evidence="3" id="KW-1185">Reference proteome</keyword>
<reference evidence="2 3" key="1">
    <citation type="journal article" date="2013" name="Genome Announc.">
        <title>Draft Genome Sequence of 'Candidatus Halobonum tyrrellensis' Strain G22, Isolated from the Hypersaline Waters of Lake Tyrrell, Australia.</title>
        <authorList>
            <person name="Ugalde J.A."/>
            <person name="Narasingarao P."/>
            <person name="Kuo S."/>
            <person name="Podell S."/>
            <person name="Allen E.E."/>
        </authorList>
    </citation>
    <scope>NUCLEOTIDE SEQUENCE [LARGE SCALE GENOMIC DNA]</scope>
    <source>
        <strain evidence="2 3">G22</strain>
    </source>
</reference>
<dbReference type="InterPro" id="IPR055834">
    <property type="entry name" value="DUF7411"/>
</dbReference>
<dbReference type="EMBL" id="ASGZ01000060">
    <property type="protein sequence ID" value="ESP87336.1"/>
    <property type="molecule type" value="Genomic_DNA"/>
</dbReference>
<dbReference type="Gene3D" id="3.40.50.620">
    <property type="entry name" value="HUPs"/>
    <property type="match status" value="1"/>
</dbReference>
<dbReference type="NCBIfam" id="NF011155">
    <property type="entry name" value="PRK14561.1"/>
    <property type="match status" value="1"/>
</dbReference>
<comment type="caution">
    <text evidence="2">The sequence shown here is derived from an EMBL/GenBank/DDBJ whole genome shotgun (WGS) entry which is preliminary data.</text>
</comment>
<protein>
    <recommendedName>
        <fullName evidence="4">Asparagine synthetase domain-containing protein</fullName>
    </recommendedName>
</protein>
<gene>
    <name evidence="2" type="ORF">K933_14658</name>
</gene>
<name>V4GQN0_9EURY</name>
<sequence>MDLALLYSGGKDSSLAALVLDRFYDVRLVTARFGVTDDHEHAARAADALGFPFATVDLDRSVAETAVETMRADGYPRNGIQHVHEHALEAVAELDVDAVADGTRRDDRVPTVSRAFAQSLEDRHGVDYLSPLSGFGRSAVDRLVAETLDVESGPSEEVPKADYEGELRELLRTEHGGEAVGEVFPAHEQTYVRGTRDSSADAGRSEVDTE</sequence>
<dbReference type="PATRIC" id="fig|1324957.4.peg.2972"/>
<dbReference type="eggNOG" id="arCOG00037">
    <property type="taxonomic scope" value="Archaea"/>
</dbReference>
<proteinExistence type="predicted"/>
<organism evidence="2 3">
    <name type="scientific">Candidatus Halobonum tyrrellensis G22</name>
    <dbReference type="NCBI Taxonomy" id="1324957"/>
    <lineage>
        <taxon>Archaea</taxon>
        <taxon>Methanobacteriati</taxon>
        <taxon>Methanobacteriota</taxon>
        <taxon>Stenosarchaea group</taxon>
        <taxon>Halobacteria</taxon>
        <taxon>Halobacteriales</taxon>
        <taxon>Haloferacaceae</taxon>
        <taxon>Candidatus Halobonum</taxon>
    </lineage>
</organism>
<dbReference type="Pfam" id="PF24167">
    <property type="entry name" value="DUF7411"/>
    <property type="match status" value="1"/>
</dbReference>
<evidence type="ECO:0000313" key="3">
    <source>
        <dbReference type="Proteomes" id="UP000017840"/>
    </source>
</evidence>
<feature type="region of interest" description="Disordered" evidence="1">
    <location>
        <begin position="174"/>
        <end position="210"/>
    </location>
</feature>
<dbReference type="STRING" id="1324957.K933_14658"/>
<dbReference type="InterPro" id="IPR014729">
    <property type="entry name" value="Rossmann-like_a/b/a_fold"/>
</dbReference>
<evidence type="ECO:0008006" key="4">
    <source>
        <dbReference type="Google" id="ProtNLM"/>
    </source>
</evidence>
<dbReference type="Proteomes" id="UP000017840">
    <property type="component" value="Unassembled WGS sequence"/>
</dbReference>
<evidence type="ECO:0000313" key="2">
    <source>
        <dbReference type="EMBL" id="ESP87336.1"/>
    </source>
</evidence>
<dbReference type="AlphaFoldDB" id="V4GQN0"/>
<feature type="compositionally biased region" description="Basic and acidic residues" evidence="1">
    <location>
        <begin position="194"/>
        <end position="210"/>
    </location>
</feature>
<accession>V4GQN0</accession>
<evidence type="ECO:0000256" key="1">
    <source>
        <dbReference type="SAM" id="MobiDB-lite"/>
    </source>
</evidence>
<dbReference type="SUPFAM" id="SSF52402">
    <property type="entry name" value="Adenine nucleotide alpha hydrolases-like"/>
    <property type="match status" value="1"/>
</dbReference>
<dbReference type="OrthoDB" id="108920at2157"/>
<dbReference type="RefSeq" id="WP_023395505.1">
    <property type="nucleotide sequence ID" value="NZ_ASGZ01000060.1"/>
</dbReference>